<dbReference type="Proteomes" id="UP000095256">
    <property type="component" value="Unassembled WGS sequence"/>
</dbReference>
<comment type="caution">
    <text evidence="1">The sequence shown here is derived from an EMBL/GenBank/DDBJ whole genome shotgun (WGS) entry which is preliminary data.</text>
</comment>
<protein>
    <recommendedName>
        <fullName evidence="3">Transcriptional regulator</fullName>
    </recommendedName>
</protein>
<sequence>MGKYQNLIFLLVACWMLQFGFSFLQQKNYHRIINKSKAHGVGYLGVGIEKTKFNLGSGIIMIVITDDNGTILDCQQMSGYTVFARFRPLKKTIGQSAEVALADLKGKRRRKAFQQALTLIDKEKQKMEA</sequence>
<dbReference type="EMBL" id="MIEK01000045">
    <property type="protein sequence ID" value="OEH81529.1"/>
    <property type="molecule type" value="Genomic_DNA"/>
</dbReference>
<keyword evidence="2" id="KW-1185">Reference proteome</keyword>
<dbReference type="OrthoDB" id="9096700at2"/>
<dbReference type="Pfam" id="PF06923">
    <property type="entry name" value="GutM"/>
    <property type="match status" value="1"/>
</dbReference>
<dbReference type="STRING" id="762845.BCR26_04620"/>
<dbReference type="AlphaFoldDB" id="A0A1E5KVB2"/>
<dbReference type="InterPro" id="IPR009693">
    <property type="entry name" value="Glucitol_operon_activator"/>
</dbReference>
<evidence type="ECO:0000313" key="2">
    <source>
        <dbReference type="Proteomes" id="UP000095256"/>
    </source>
</evidence>
<evidence type="ECO:0000313" key="1">
    <source>
        <dbReference type="EMBL" id="OEH81529.1"/>
    </source>
</evidence>
<accession>A0A1E5KVB2</accession>
<organism evidence="1 2">
    <name type="scientific">Enterococcus rivorum</name>
    <dbReference type="NCBI Taxonomy" id="762845"/>
    <lineage>
        <taxon>Bacteria</taxon>
        <taxon>Bacillati</taxon>
        <taxon>Bacillota</taxon>
        <taxon>Bacilli</taxon>
        <taxon>Lactobacillales</taxon>
        <taxon>Enterococcaceae</taxon>
        <taxon>Enterococcus</taxon>
    </lineage>
</organism>
<evidence type="ECO:0008006" key="3">
    <source>
        <dbReference type="Google" id="ProtNLM"/>
    </source>
</evidence>
<reference evidence="1 2" key="1">
    <citation type="submission" date="2016-09" db="EMBL/GenBank/DDBJ databases">
        <authorList>
            <person name="Capua I."/>
            <person name="De Benedictis P."/>
            <person name="Joannis T."/>
            <person name="Lombin L.H."/>
            <person name="Cattoli G."/>
        </authorList>
    </citation>
    <scope>NUCLEOTIDE SEQUENCE [LARGE SCALE GENOMIC DNA]</scope>
    <source>
        <strain evidence="1 2">LMG 25899</strain>
    </source>
</reference>
<name>A0A1E5KVB2_9ENTE</name>
<proteinExistence type="predicted"/>
<gene>
    <name evidence="1" type="ORF">BCR26_04620</name>
</gene>
<dbReference type="RefSeq" id="WP_069699581.1">
    <property type="nucleotide sequence ID" value="NZ_JAGGMA010000027.1"/>
</dbReference>